<proteinExistence type="predicted"/>
<evidence type="ECO:0000313" key="4">
    <source>
        <dbReference type="EMBL" id="ASV67504.1"/>
    </source>
</evidence>
<accession>A0A248TH15</accession>
<evidence type="ECO:0000256" key="2">
    <source>
        <dbReference type="SAM" id="SignalP"/>
    </source>
</evidence>
<dbReference type="RefSeq" id="WP_095371078.1">
    <property type="nucleotide sequence ID" value="NZ_CP022983.1"/>
</dbReference>
<dbReference type="NCBIfam" id="NF040801">
    <property type="entry name" value="spore_GerD"/>
    <property type="match status" value="1"/>
</dbReference>
<dbReference type="KEGG" id="bko:CKF48_09315"/>
<feature type="compositionally biased region" description="Gly residues" evidence="1">
    <location>
        <begin position="190"/>
        <end position="220"/>
    </location>
</feature>
<protein>
    <submittedName>
        <fullName evidence="4">Spore gernimation protein GerD</fullName>
    </submittedName>
</protein>
<dbReference type="Pfam" id="PF17898">
    <property type="entry name" value="GerD"/>
    <property type="match status" value="1"/>
</dbReference>
<sequence length="220" mass="24327">MKKSLFIIPLLLILTLTACSQSGSEHMDYDQTKKMIVDILKTDDGKQALQDLMADEKIKQQLVMDQNMVTETIESTLTSEKGTEFWKKSFEDPAFAETMAKSMKSENEELLKDLMKDPDYQKMMMDILKDPEMEKKLTEVMKSQEFRAHLQTVITETFESPLFKAKLQDVLMKAAEESQSGKEGKEGKEGGGSSSEGGGGEQGGEGGGEGESGQEGSGEE</sequence>
<keyword evidence="2" id="KW-0732">Signal</keyword>
<feature type="compositionally biased region" description="Basic and acidic residues" evidence="1">
    <location>
        <begin position="174"/>
        <end position="189"/>
    </location>
</feature>
<feature type="signal peptide" evidence="2">
    <location>
        <begin position="1"/>
        <end position="20"/>
    </location>
</feature>
<gene>
    <name evidence="4" type="ORF">CKF48_09315</name>
</gene>
<name>A0A248TH15_9BACI</name>
<feature type="domain" description="Spore germination GerD central core" evidence="3">
    <location>
        <begin position="62"/>
        <end position="175"/>
    </location>
</feature>
<dbReference type="Proteomes" id="UP000215137">
    <property type="component" value="Chromosome"/>
</dbReference>
<keyword evidence="5" id="KW-1185">Reference proteome</keyword>
<dbReference type="PROSITE" id="PS51257">
    <property type="entry name" value="PROKAR_LIPOPROTEIN"/>
    <property type="match status" value="1"/>
</dbReference>
<feature type="chain" id="PRO_5038639366" evidence="2">
    <location>
        <begin position="21"/>
        <end position="220"/>
    </location>
</feature>
<reference evidence="4 5" key="1">
    <citation type="submission" date="2017-08" db="EMBL/GenBank/DDBJ databases">
        <title>Complete Genome Sequence of Bacillus kochii Oregon-R-modENCODE STRAIN BDGP4, isolated from Drosophila melanogaster gut.</title>
        <authorList>
            <person name="Wan K.H."/>
            <person name="Yu C."/>
            <person name="Park S."/>
            <person name="Hammonds A.S."/>
            <person name="Booth B.W."/>
            <person name="Celniker S.E."/>
        </authorList>
    </citation>
    <scope>NUCLEOTIDE SEQUENCE [LARGE SCALE GENOMIC DNA]</scope>
    <source>
        <strain evidence="4 5">BDGP4</strain>
    </source>
</reference>
<feature type="region of interest" description="Disordered" evidence="1">
    <location>
        <begin position="173"/>
        <end position="220"/>
    </location>
</feature>
<dbReference type="OrthoDB" id="2375836at2"/>
<evidence type="ECO:0000259" key="3">
    <source>
        <dbReference type="Pfam" id="PF17898"/>
    </source>
</evidence>
<dbReference type="EMBL" id="CP022983">
    <property type="protein sequence ID" value="ASV67504.1"/>
    <property type="molecule type" value="Genomic_DNA"/>
</dbReference>
<organism evidence="4 5">
    <name type="scientific">Cytobacillus kochii</name>
    <dbReference type="NCBI Taxonomy" id="859143"/>
    <lineage>
        <taxon>Bacteria</taxon>
        <taxon>Bacillati</taxon>
        <taxon>Bacillota</taxon>
        <taxon>Bacilli</taxon>
        <taxon>Bacillales</taxon>
        <taxon>Bacillaceae</taxon>
        <taxon>Cytobacillus</taxon>
    </lineage>
</organism>
<dbReference type="InterPro" id="IPR041262">
    <property type="entry name" value="GerD_central"/>
</dbReference>
<evidence type="ECO:0000256" key="1">
    <source>
        <dbReference type="SAM" id="MobiDB-lite"/>
    </source>
</evidence>
<dbReference type="AlphaFoldDB" id="A0A248TH15"/>
<evidence type="ECO:0000313" key="5">
    <source>
        <dbReference type="Proteomes" id="UP000215137"/>
    </source>
</evidence>